<evidence type="ECO:0000256" key="1">
    <source>
        <dbReference type="SAM" id="MobiDB-lite"/>
    </source>
</evidence>
<organism evidence="2 3">
    <name type="scientific">Kipferlia bialata</name>
    <dbReference type="NCBI Taxonomy" id="797122"/>
    <lineage>
        <taxon>Eukaryota</taxon>
        <taxon>Metamonada</taxon>
        <taxon>Carpediemonas-like organisms</taxon>
        <taxon>Kipferlia</taxon>
    </lineage>
</organism>
<dbReference type="Proteomes" id="UP000265618">
    <property type="component" value="Unassembled WGS sequence"/>
</dbReference>
<evidence type="ECO:0000313" key="3">
    <source>
        <dbReference type="Proteomes" id="UP000265618"/>
    </source>
</evidence>
<feature type="region of interest" description="Disordered" evidence="1">
    <location>
        <begin position="16"/>
        <end position="36"/>
    </location>
</feature>
<feature type="non-terminal residue" evidence="2">
    <location>
        <position position="36"/>
    </location>
</feature>
<name>A0A391NKH5_9EUKA</name>
<reference evidence="2 3" key="1">
    <citation type="journal article" date="2018" name="PLoS ONE">
        <title>The draft genome of Kipferlia bialata reveals reductive genome evolution in fornicate parasites.</title>
        <authorList>
            <person name="Tanifuji G."/>
            <person name="Takabayashi S."/>
            <person name="Kume K."/>
            <person name="Takagi M."/>
            <person name="Nakayama T."/>
            <person name="Kamikawa R."/>
            <person name="Inagaki Y."/>
            <person name="Hashimoto T."/>
        </authorList>
    </citation>
    <scope>NUCLEOTIDE SEQUENCE [LARGE SCALE GENOMIC DNA]</scope>
    <source>
        <strain evidence="2">NY0173</strain>
    </source>
</reference>
<evidence type="ECO:0000313" key="2">
    <source>
        <dbReference type="EMBL" id="GCA62551.1"/>
    </source>
</evidence>
<gene>
    <name evidence="2" type="ORF">KIPB_004261</name>
</gene>
<dbReference type="AlphaFoldDB" id="A0A391NKH5"/>
<accession>A0A391NKH5</accession>
<protein>
    <submittedName>
        <fullName evidence="2">Uncharacterized protein</fullName>
    </submittedName>
</protein>
<feature type="compositionally biased region" description="Basic and acidic residues" evidence="1">
    <location>
        <begin position="16"/>
        <end position="29"/>
    </location>
</feature>
<dbReference type="EMBL" id="BDIP01000897">
    <property type="protein sequence ID" value="GCA62551.1"/>
    <property type="molecule type" value="Genomic_DNA"/>
</dbReference>
<proteinExistence type="predicted"/>
<sequence length="36" mass="4048">MDPVPEITLCKVLRRDVPEGPHADTERGVRYGPEVD</sequence>
<keyword evidence="3" id="KW-1185">Reference proteome</keyword>
<comment type="caution">
    <text evidence="2">The sequence shown here is derived from an EMBL/GenBank/DDBJ whole genome shotgun (WGS) entry which is preliminary data.</text>
</comment>